<dbReference type="Proteomes" id="UP000654345">
    <property type="component" value="Unassembled WGS sequence"/>
</dbReference>
<keyword evidence="1" id="KW-0378">Hydrolase</keyword>
<name>A0ABQ3ULU1_9CHLR</name>
<dbReference type="SUPFAM" id="SSF56281">
    <property type="entry name" value="Metallo-hydrolase/oxidoreductase"/>
    <property type="match status" value="1"/>
</dbReference>
<evidence type="ECO:0000259" key="2">
    <source>
        <dbReference type="Pfam" id="PF12706"/>
    </source>
</evidence>
<evidence type="ECO:0000313" key="4">
    <source>
        <dbReference type="Proteomes" id="UP000654345"/>
    </source>
</evidence>
<dbReference type="PANTHER" id="PTHR46018:SF2">
    <property type="entry name" value="ZINC PHOSPHODIESTERASE ELAC PROTEIN 1"/>
    <property type="match status" value="1"/>
</dbReference>
<dbReference type="EMBL" id="BNJG01000001">
    <property type="protein sequence ID" value="GHO53627.1"/>
    <property type="molecule type" value="Genomic_DNA"/>
</dbReference>
<keyword evidence="1" id="KW-0540">Nuclease</keyword>
<sequence>MAGKQRLLVRFWGVRGSYPTPGAHTLRHGGNTSCIEVQAGEHTLIFDAGSGIIRLGDALMRRLAQDTTKQESLDLALFITHGHGDHLVGFPFFAPLFEARTKLHLFGPDLAGQNIEQLVTPLMSPPYFPVDMRQLPSQRTFHTLYDTQCVTWHAGGPALEESAEGNAGAEGELRVVAKLTQCHPQNGACIYRIEYAGKSIVYATDVEWKEGSDAEFVQFIEGADLLIHDAQYTVTDYQQEKHGFGHSTIAMATEAARLAQVRELVLFHHEPTYDDNQLDLMEAEARAQFAHTRSACEGMEIDLLAETQKEQRREKTL</sequence>
<reference evidence="3 4" key="1">
    <citation type="journal article" date="2021" name="Int. J. Syst. Evol. Microbiol.">
        <title>Reticulibacter mediterranei gen. nov., sp. nov., within the new family Reticulibacteraceae fam. nov., and Ktedonospora formicarum gen. nov., sp. nov., Ktedonobacter robiniae sp. nov., Dictyobacter formicarum sp. nov. and Dictyobacter arantiisoli sp. nov., belonging to the class Ktedonobacteria.</title>
        <authorList>
            <person name="Yabe S."/>
            <person name="Zheng Y."/>
            <person name="Wang C.M."/>
            <person name="Sakai Y."/>
            <person name="Abe K."/>
            <person name="Yokota A."/>
            <person name="Donadio S."/>
            <person name="Cavaletti L."/>
            <person name="Monciardini P."/>
        </authorList>
    </citation>
    <scope>NUCLEOTIDE SEQUENCE [LARGE SCALE GENOMIC DNA]</scope>
    <source>
        <strain evidence="3 4">SOSP1-30</strain>
    </source>
</reference>
<organism evidence="3 4">
    <name type="scientific">Ktedonobacter robiniae</name>
    <dbReference type="NCBI Taxonomy" id="2778365"/>
    <lineage>
        <taxon>Bacteria</taxon>
        <taxon>Bacillati</taxon>
        <taxon>Chloroflexota</taxon>
        <taxon>Ktedonobacteria</taxon>
        <taxon>Ktedonobacterales</taxon>
        <taxon>Ktedonobacteraceae</taxon>
        <taxon>Ktedonobacter</taxon>
    </lineage>
</organism>
<dbReference type="PANTHER" id="PTHR46018">
    <property type="entry name" value="ZINC PHOSPHODIESTERASE ELAC PROTEIN 1"/>
    <property type="match status" value="1"/>
</dbReference>
<accession>A0ABQ3ULU1</accession>
<dbReference type="InterPro" id="IPR036866">
    <property type="entry name" value="RibonucZ/Hydroxyglut_hydro"/>
</dbReference>
<protein>
    <submittedName>
        <fullName evidence="3">MBL fold metallo-hydrolase</fullName>
    </submittedName>
</protein>
<comment type="caution">
    <text evidence="3">The sequence shown here is derived from an EMBL/GenBank/DDBJ whole genome shotgun (WGS) entry which is preliminary data.</text>
</comment>
<evidence type="ECO:0000313" key="3">
    <source>
        <dbReference type="EMBL" id="GHO53627.1"/>
    </source>
</evidence>
<keyword evidence="4" id="KW-1185">Reference proteome</keyword>
<dbReference type="InterPro" id="IPR001279">
    <property type="entry name" value="Metallo-B-lactamas"/>
</dbReference>
<keyword evidence="1" id="KW-0255">Endonuclease</keyword>
<dbReference type="CDD" id="cd07715">
    <property type="entry name" value="TaR3-like_MBL-fold"/>
    <property type="match status" value="1"/>
</dbReference>
<feature type="domain" description="Metallo-beta-lactamase" evidence="2">
    <location>
        <begin position="43"/>
        <end position="269"/>
    </location>
</feature>
<proteinExistence type="predicted"/>
<dbReference type="Pfam" id="PF12706">
    <property type="entry name" value="Lactamase_B_2"/>
    <property type="match status" value="1"/>
</dbReference>
<evidence type="ECO:0000256" key="1">
    <source>
        <dbReference type="ARBA" id="ARBA00022759"/>
    </source>
</evidence>
<gene>
    <name evidence="3" type="ORF">KSB_21020</name>
</gene>
<dbReference type="Gene3D" id="3.60.15.10">
    <property type="entry name" value="Ribonuclease Z/Hydroxyacylglutathione hydrolase-like"/>
    <property type="match status" value="1"/>
</dbReference>
<dbReference type="RefSeq" id="WP_201370440.1">
    <property type="nucleotide sequence ID" value="NZ_BNJG01000001.1"/>
</dbReference>